<dbReference type="InterPro" id="IPR039859">
    <property type="entry name" value="PFA4/ZDH16/20/ERF2-like"/>
</dbReference>
<feature type="transmembrane region" description="Helical" evidence="11 12">
    <location>
        <begin position="321"/>
        <end position="343"/>
    </location>
</feature>
<dbReference type="InterPro" id="IPR001594">
    <property type="entry name" value="Palmitoyltrfase_DHHC"/>
</dbReference>
<dbReference type="EMBL" id="JAPWDO010000007">
    <property type="protein sequence ID" value="KAJ5462386.1"/>
    <property type="molecule type" value="Genomic_DNA"/>
</dbReference>
<evidence type="ECO:0000256" key="1">
    <source>
        <dbReference type="ARBA" id="ARBA00004141"/>
    </source>
</evidence>
<feature type="compositionally biased region" description="Basic and acidic residues" evidence="13">
    <location>
        <begin position="532"/>
        <end position="541"/>
    </location>
</feature>
<gene>
    <name evidence="11" type="primary">PFA4</name>
    <name evidence="15" type="ORF">N7530_010591</name>
</gene>
<feature type="transmembrane region" description="Helical" evidence="11 12">
    <location>
        <begin position="20"/>
        <end position="42"/>
    </location>
</feature>
<sequence>MASNTLSRLSIPATATALSAGFLGLGAFHILAPVQICGFFGLPYPSLKPPMHVTVMENDSRDEHVDPAALPFIYANGGRELMLSIAFGVMGAQHNREGMSALMYGVSIAAQIDAYIVWAYGGEKYGGWKGRWIMHSFGAEDAEMLGEDFSITQLAVPAVSALIAFLAYTSQYFFLHFESVPLTRDETWKINIFALCIWICYYRTCFVDPGRLPKAEERPKPKEQEGDAHGGRQRWCLRCEAYKPPRAHHCKTCKRCIPKMDHHCPWTSNCVSHFTLPHFMRFLFYATVGMFYLETLLWQRASFVWKNSHMPSYLGPTLGQLIHLFILLVVNTLTAFALFVLLLRSIWAIASNTTTIETWEIERHATLVRRARVLGGYLEGPGGIRVRIKKQEYPYDIGIWANIKQSMGGSANFISWFWPLTATPDRRSGWEFETNDFEDPGMSWPPPDPDRIPMPASARPPSNVSMPTYATIQDEIDAFNRRKQEDMKRFQQSSGLQRRKPFHDRYKKGDYAQRDSEESESDSEGYSDEGEESWRNAEGERLRDFGVDEEAEFYDEEDIPLGVLIERRKQQQSAN</sequence>
<evidence type="ECO:0000256" key="2">
    <source>
        <dbReference type="ARBA" id="ARBA00022679"/>
    </source>
</evidence>
<keyword evidence="8 11" id="KW-0449">Lipoprotein</keyword>
<accession>A0A9W9WHW0</accession>
<keyword evidence="16" id="KW-1185">Reference proteome</keyword>
<organism evidence="15 16">
    <name type="scientific">Penicillium desertorum</name>
    <dbReference type="NCBI Taxonomy" id="1303715"/>
    <lineage>
        <taxon>Eukaryota</taxon>
        <taxon>Fungi</taxon>
        <taxon>Dikarya</taxon>
        <taxon>Ascomycota</taxon>
        <taxon>Pezizomycotina</taxon>
        <taxon>Eurotiomycetes</taxon>
        <taxon>Eurotiomycetidae</taxon>
        <taxon>Eurotiales</taxon>
        <taxon>Aspergillaceae</taxon>
        <taxon>Penicillium</taxon>
    </lineage>
</organism>
<dbReference type="Pfam" id="PF01529">
    <property type="entry name" value="DHHC"/>
    <property type="match status" value="1"/>
</dbReference>
<keyword evidence="3 11" id="KW-0812">Transmembrane</keyword>
<evidence type="ECO:0000256" key="4">
    <source>
        <dbReference type="ARBA" id="ARBA00022824"/>
    </source>
</evidence>
<feature type="region of interest" description="Disordered" evidence="13">
    <location>
        <begin position="434"/>
        <end position="466"/>
    </location>
</feature>
<comment type="catalytic activity">
    <reaction evidence="10 11 12">
        <text>L-cysteinyl-[protein] + hexadecanoyl-CoA = S-hexadecanoyl-L-cysteinyl-[protein] + CoA</text>
        <dbReference type="Rhea" id="RHEA:36683"/>
        <dbReference type="Rhea" id="RHEA-COMP:10131"/>
        <dbReference type="Rhea" id="RHEA-COMP:11032"/>
        <dbReference type="ChEBI" id="CHEBI:29950"/>
        <dbReference type="ChEBI" id="CHEBI:57287"/>
        <dbReference type="ChEBI" id="CHEBI:57379"/>
        <dbReference type="ChEBI" id="CHEBI:74151"/>
        <dbReference type="EC" id="2.3.1.225"/>
    </reaction>
</comment>
<keyword evidence="2 11" id="KW-0808">Transferase</keyword>
<feature type="compositionally biased region" description="Basic and acidic residues" evidence="13">
    <location>
        <begin position="503"/>
        <end position="516"/>
    </location>
</feature>
<reference evidence="15" key="2">
    <citation type="journal article" date="2023" name="IMA Fungus">
        <title>Comparative genomic study of the Penicillium genus elucidates a diverse pangenome and 15 lateral gene transfer events.</title>
        <authorList>
            <person name="Petersen C."/>
            <person name="Sorensen T."/>
            <person name="Nielsen M.R."/>
            <person name="Sondergaard T.E."/>
            <person name="Sorensen J.L."/>
            <person name="Fitzpatrick D.A."/>
            <person name="Frisvad J.C."/>
            <person name="Nielsen K.L."/>
        </authorList>
    </citation>
    <scope>NUCLEOTIDE SEQUENCE</scope>
    <source>
        <strain evidence="15">IBT 17660</strain>
    </source>
</reference>
<dbReference type="PROSITE" id="PS50216">
    <property type="entry name" value="DHHC"/>
    <property type="match status" value="1"/>
</dbReference>
<evidence type="ECO:0000256" key="8">
    <source>
        <dbReference type="ARBA" id="ARBA00023288"/>
    </source>
</evidence>
<dbReference type="HAMAP" id="MF_03199">
    <property type="entry name" value="DHHC_PAT_PFA4"/>
    <property type="match status" value="1"/>
</dbReference>
<protein>
    <recommendedName>
        <fullName evidence="11">Palmitoyltransferase PFA4</fullName>
        <ecNumber evidence="11">2.3.1.225</ecNumber>
    </recommendedName>
    <alternativeName>
        <fullName evidence="11">Protein S-acyltransferase</fullName>
        <shortName evidence="11">PAT</shortName>
    </alternativeName>
    <alternativeName>
        <fullName evidence="11">Protein fatty acyltransferase 4</fullName>
    </alternativeName>
</protein>
<comment type="domain">
    <text evidence="11 12">The DHHC domain is required for palmitoyltransferase activity.</text>
</comment>
<dbReference type="InterPro" id="IPR033682">
    <property type="entry name" value="PFA4"/>
</dbReference>
<keyword evidence="4 11" id="KW-0256">Endoplasmic reticulum</keyword>
<evidence type="ECO:0000256" key="9">
    <source>
        <dbReference type="ARBA" id="ARBA00023315"/>
    </source>
</evidence>
<keyword evidence="7 11" id="KW-0564">Palmitate</keyword>
<dbReference type="PANTHER" id="PTHR12246">
    <property type="entry name" value="PALMITOYLTRANSFERASE ZDHHC16"/>
    <property type="match status" value="1"/>
</dbReference>
<feature type="region of interest" description="Disordered" evidence="13">
    <location>
        <begin position="485"/>
        <end position="541"/>
    </location>
</feature>
<evidence type="ECO:0000256" key="13">
    <source>
        <dbReference type="SAM" id="MobiDB-lite"/>
    </source>
</evidence>
<keyword evidence="9 11" id="KW-0012">Acyltransferase</keyword>
<keyword evidence="6 11" id="KW-0472">Membrane</keyword>
<dbReference type="InterPro" id="IPR025363">
    <property type="entry name" value="DUF4267"/>
</dbReference>
<comment type="similarity">
    <text evidence="11">Belongs to the DHHC palmitoyltransferase family. PFA4 subfamily.</text>
</comment>
<feature type="domain" description="Palmitoyltransferase DHHC" evidence="14">
    <location>
        <begin position="232"/>
        <end position="360"/>
    </location>
</feature>
<feature type="transmembrane region" description="Helical" evidence="11 12">
    <location>
        <begin position="101"/>
        <end position="121"/>
    </location>
</feature>
<dbReference type="Pfam" id="PF14087">
    <property type="entry name" value="DUF4267"/>
    <property type="match status" value="1"/>
</dbReference>
<dbReference type="AlphaFoldDB" id="A0A9W9WHW0"/>
<dbReference type="OrthoDB" id="331948at2759"/>
<comment type="function">
    <text evidence="11">Mediates the reversible addition of palmitate to target proteins, thereby regulating their membrane association and biological function.</text>
</comment>
<dbReference type="GO" id="GO:0019706">
    <property type="term" value="F:protein-cysteine S-palmitoyltransferase activity"/>
    <property type="evidence" value="ECO:0007669"/>
    <property type="project" value="UniProtKB-UniRule"/>
</dbReference>
<reference evidence="15" key="1">
    <citation type="submission" date="2022-12" db="EMBL/GenBank/DDBJ databases">
        <authorList>
            <person name="Petersen C."/>
        </authorList>
    </citation>
    <scope>NUCLEOTIDE SEQUENCE</scope>
    <source>
        <strain evidence="15">IBT 17660</strain>
    </source>
</reference>
<feature type="transmembrane region" description="Helical" evidence="11 12">
    <location>
        <begin position="282"/>
        <end position="301"/>
    </location>
</feature>
<evidence type="ECO:0000256" key="6">
    <source>
        <dbReference type="ARBA" id="ARBA00023136"/>
    </source>
</evidence>
<name>A0A9W9WHW0_9EURO</name>
<evidence type="ECO:0000313" key="16">
    <source>
        <dbReference type="Proteomes" id="UP001147760"/>
    </source>
</evidence>
<evidence type="ECO:0000256" key="12">
    <source>
        <dbReference type="RuleBase" id="RU079119"/>
    </source>
</evidence>
<comment type="subcellular location">
    <subcellularLocation>
        <location evidence="11">Endoplasmic reticulum membrane</location>
        <topology evidence="11">Multi-pass membrane protein</topology>
    </subcellularLocation>
    <subcellularLocation>
        <location evidence="1">Membrane</location>
        <topology evidence="1">Multi-pass membrane protein</topology>
    </subcellularLocation>
</comment>
<proteinExistence type="inferred from homology"/>
<evidence type="ECO:0000256" key="11">
    <source>
        <dbReference type="HAMAP-Rule" id="MF_03199"/>
    </source>
</evidence>
<comment type="caution">
    <text evidence="15">The sequence shown here is derived from an EMBL/GenBank/DDBJ whole genome shotgun (WGS) entry which is preliminary data.</text>
</comment>
<comment type="caution">
    <text evidence="11">Lacks conserved residue(s) required for the propagation of feature annotation.</text>
</comment>
<feature type="compositionally biased region" description="Acidic residues" evidence="13">
    <location>
        <begin position="517"/>
        <end position="531"/>
    </location>
</feature>
<evidence type="ECO:0000256" key="3">
    <source>
        <dbReference type="ARBA" id="ARBA00022692"/>
    </source>
</evidence>
<dbReference type="GO" id="GO:0005789">
    <property type="term" value="C:endoplasmic reticulum membrane"/>
    <property type="evidence" value="ECO:0007669"/>
    <property type="project" value="UniProtKB-SubCell"/>
</dbReference>
<evidence type="ECO:0000256" key="10">
    <source>
        <dbReference type="ARBA" id="ARBA00048048"/>
    </source>
</evidence>
<evidence type="ECO:0000259" key="14">
    <source>
        <dbReference type="Pfam" id="PF01529"/>
    </source>
</evidence>
<feature type="active site" description="S-palmitoyl cysteine intermediate" evidence="11">
    <location>
        <position position="264"/>
    </location>
</feature>
<dbReference type="EC" id="2.3.1.225" evidence="11"/>
<evidence type="ECO:0000256" key="5">
    <source>
        <dbReference type="ARBA" id="ARBA00022989"/>
    </source>
</evidence>
<evidence type="ECO:0000313" key="15">
    <source>
        <dbReference type="EMBL" id="KAJ5462386.1"/>
    </source>
</evidence>
<keyword evidence="5 11" id="KW-1133">Transmembrane helix</keyword>
<dbReference type="Proteomes" id="UP001147760">
    <property type="component" value="Unassembled WGS sequence"/>
</dbReference>
<feature type="transmembrane region" description="Helical" evidence="11 12">
    <location>
        <begin position="154"/>
        <end position="175"/>
    </location>
</feature>
<evidence type="ECO:0000256" key="7">
    <source>
        <dbReference type="ARBA" id="ARBA00023139"/>
    </source>
</evidence>